<protein>
    <submittedName>
        <fullName evidence="1">Dipeptidase</fullName>
    </submittedName>
</protein>
<name>A0A1F6D7D3_HANXR</name>
<dbReference type="InterPro" id="IPR032466">
    <property type="entry name" value="Metal_Hydrolase"/>
</dbReference>
<evidence type="ECO:0000313" key="2">
    <source>
        <dbReference type="Proteomes" id="UP000178606"/>
    </source>
</evidence>
<dbReference type="Gene3D" id="3.20.20.140">
    <property type="entry name" value="Metal-dependent hydrolases"/>
    <property type="match status" value="1"/>
</dbReference>
<dbReference type="PANTHER" id="PTHR10443">
    <property type="entry name" value="MICROSOMAL DIPEPTIDASE"/>
    <property type="match status" value="1"/>
</dbReference>
<sequence length="403" mass="44671">MNEKIQQARDVALGVLKPSARDLEHGLELHANALVCDAYGFAPRAAWDGDAMRAAVEGGASEAELKDMDEEMSMTRCVTDPAERAEFMEAWEAAGVTCIFQNAGEESQAPLRIIRRLACFTYVGDMLREFLVRATVPDDIVAAKRQGRRCFYMSSNGTPLAQEWVSVEEELRLIRVFFQLGVRMMHLTYNRRNMIGDGCAEPADAGLSDFGRAVVREMNRVGVIVDVAHAGWRTSLEAANASERPMVASHSGCAALNRHIRCKPDEVIRAIADTGGYVGICSIPAFLGRSGDIGAMLDHVDYVAKTFGVDHVAIGTDTAYASRATEAERGKVPRRRRVRPRWEGFWPADAFGEEWRQERMTLSLAWTNWPLFTVGLVQRGYSDEDIQKILGGNTLRVARDVLV</sequence>
<dbReference type="Pfam" id="PF01244">
    <property type="entry name" value="Peptidase_M19"/>
    <property type="match status" value="1"/>
</dbReference>
<comment type="caution">
    <text evidence="1">The sequence shown here is derived from an EMBL/GenBank/DDBJ whole genome shotgun (WGS) entry which is preliminary data.</text>
</comment>
<dbReference type="EMBL" id="MFKF01000002">
    <property type="protein sequence ID" value="OGG57271.1"/>
    <property type="molecule type" value="Genomic_DNA"/>
</dbReference>
<dbReference type="GO" id="GO:0070573">
    <property type="term" value="F:metallodipeptidase activity"/>
    <property type="evidence" value="ECO:0007669"/>
    <property type="project" value="InterPro"/>
</dbReference>
<dbReference type="PROSITE" id="PS51365">
    <property type="entry name" value="RENAL_DIPEPTIDASE_2"/>
    <property type="match status" value="1"/>
</dbReference>
<proteinExistence type="predicted"/>
<organism evidence="1 2">
    <name type="scientific">Handelsmanbacteria sp. (strain RIFCSPLOWO2_12_FULL_64_10)</name>
    <dbReference type="NCBI Taxonomy" id="1817868"/>
    <lineage>
        <taxon>Bacteria</taxon>
        <taxon>Candidatus Handelsmaniibacteriota</taxon>
    </lineage>
</organism>
<evidence type="ECO:0000313" key="1">
    <source>
        <dbReference type="EMBL" id="OGG57271.1"/>
    </source>
</evidence>
<dbReference type="InterPro" id="IPR008257">
    <property type="entry name" value="Pept_M19"/>
</dbReference>
<gene>
    <name evidence="1" type="ORF">A3F84_02105</name>
</gene>
<dbReference type="AlphaFoldDB" id="A0A1F6D7D3"/>
<dbReference type="GO" id="GO:0006508">
    <property type="term" value="P:proteolysis"/>
    <property type="evidence" value="ECO:0007669"/>
    <property type="project" value="InterPro"/>
</dbReference>
<dbReference type="Proteomes" id="UP000178606">
    <property type="component" value="Unassembled WGS sequence"/>
</dbReference>
<reference evidence="1 2" key="1">
    <citation type="journal article" date="2016" name="Nat. Commun.">
        <title>Thousands of microbial genomes shed light on interconnected biogeochemical processes in an aquifer system.</title>
        <authorList>
            <person name="Anantharaman K."/>
            <person name="Brown C.T."/>
            <person name="Hug L.A."/>
            <person name="Sharon I."/>
            <person name="Castelle C.J."/>
            <person name="Probst A.J."/>
            <person name="Thomas B.C."/>
            <person name="Singh A."/>
            <person name="Wilkins M.J."/>
            <person name="Karaoz U."/>
            <person name="Brodie E.L."/>
            <person name="Williams K.H."/>
            <person name="Hubbard S.S."/>
            <person name="Banfield J.F."/>
        </authorList>
    </citation>
    <scope>NUCLEOTIDE SEQUENCE [LARGE SCALE GENOMIC DNA]</scope>
    <source>
        <strain evidence="2">RIFCSPLOWO2_12_FULL_64_10</strain>
    </source>
</reference>
<dbReference type="PANTHER" id="PTHR10443:SF12">
    <property type="entry name" value="DIPEPTIDASE"/>
    <property type="match status" value="1"/>
</dbReference>
<dbReference type="SUPFAM" id="SSF51556">
    <property type="entry name" value="Metallo-dependent hydrolases"/>
    <property type="match status" value="1"/>
</dbReference>
<accession>A0A1F6D7D3</accession>